<gene>
    <name evidence="9" type="ORF">MEDL_45576</name>
</gene>
<evidence type="ECO:0000256" key="3">
    <source>
        <dbReference type="ARBA" id="ARBA00023235"/>
    </source>
</evidence>
<keyword evidence="4" id="KW-0539">Nucleus</keyword>
<evidence type="ECO:0000256" key="6">
    <source>
        <dbReference type="ARBA" id="ARBA00034808"/>
    </source>
</evidence>
<name>A0A8S3THF2_MYTED</name>
<dbReference type="EMBL" id="CAJPWZ010002194">
    <property type="protein sequence ID" value="CAG2232892.1"/>
    <property type="molecule type" value="Genomic_DNA"/>
</dbReference>
<evidence type="ECO:0000256" key="1">
    <source>
        <dbReference type="ARBA" id="ARBA00005446"/>
    </source>
</evidence>
<dbReference type="InterPro" id="IPR001650">
    <property type="entry name" value="Helicase_C-like"/>
</dbReference>
<dbReference type="SUPFAM" id="SSF52540">
    <property type="entry name" value="P-loop containing nucleoside triphosphate hydrolases"/>
    <property type="match status" value="1"/>
</dbReference>
<keyword evidence="2" id="KW-0238">DNA-binding</keyword>
<dbReference type="GO" id="GO:0003677">
    <property type="term" value="F:DNA binding"/>
    <property type="evidence" value="ECO:0007669"/>
    <property type="project" value="UniProtKB-KW"/>
</dbReference>
<dbReference type="PANTHER" id="PTHR13710:SF153">
    <property type="entry name" value="RECQ-LIKE DNA HELICASE BLM"/>
    <property type="match status" value="1"/>
</dbReference>
<comment type="caution">
    <text evidence="9">The sequence shown here is derived from an EMBL/GenBank/DDBJ whole genome shotgun (WGS) entry which is preliminary data.</text>
</comment>
<dbReference type="PROSITE" id="PS51194">
    <property type="entry name" value="HELICASE_CTER"/>
    <property type="match status" value="1"/>
</dbReference>
<dbReference type="GO" id="GO:0005737">
    <property type="term" value="C:cytoplasm"/>
    <property type="evidence" value="ECO:0007669"/>
    <property type="project" value="TreeGrafter"/>
</dbReference>
<dbReference type="GO" id="GO:0005634">
    <property type="term" value="C:nucleus"/>
    <property type="evidence" value="ECO:0007669"/>
    <property type="project" value="TreeGrafter"/>
</dbReference>
<sequence length="505" mass="57376">MVALPTGYGKIIVPADTRTDVKIVVCAKKIRKLVMEALCLQTENLYVVTRSPNKTNIKIVVNKVESQIESSMCWLIDTIKVKKMDIEPMLLYANSIKDVSNLYKFITTEIQDFKPYVQMYHSETTDQIKSLILSDLQKSNHDLKIVIATSALGMGVDIVNINTVLFYGPPRSIVDLVQEVGRVGRDGSDSVAFILYNHNHMKFLDVEVKDLVKLNDGCRRQNLLRNFISEKEVSEVAKKESDRHSCCDLCEKVCKCGNCMKLNVELYFGPSGAFASDLQLSSDSETISYDKSLYLHMYESDTDIEDLTEPLQIQPSDSAAVKSNDILSILNEIENCREKDRNKKTTERKQCTCYQALGVELREDVPVDEDADPYCLNKEICTEDVAILHSDQRKDGALAERYLNHLKATVIGLTGETQETIFLPGRNVFDIKPLLKYKNIFVLITRFYEHCKPIKTHSANVTSFVTSFRYENVQTNTCLYGKYRTFTLGVHSNSSTEVLQNIRRK</sequence>
<dbReference type="Pfam" id="PF00271">
    <property type="entry name" value="Helicase_C"/>
    <property type="match status" value="1"/>
</dbReference>
<dbReference type="GO" id="GO:0043138">
    <property type="term" value="F:3'-5' DNA helicase activity"/>
    <property type="evidence" value="ECO:0007669"/>
    <property type="project" value="UniProtKB-EC"/>
</dbReference>
<dbReference type="OrthoDB" id="6157792at2759"/>
<protein>
    <recommendedName>
        <fullName evidence="6">DNA 3'-5' helicase</fullName>
        <ecNumber evidence="6">5.6.2.4</ecNumber>
    </recommendedName>
    <alternativeName>
        <fullName evidence="7">DNA 3'-5' helicase BLM</fullName>
    </alternativeName>
</protein>
<dbReference type="CDD" id="cd18785">
    <property type="entry name" value="SF2_C"/>
    <property type="match status" value="1"/>
</dbReference>
<dbReference type="Gene3D" id="3.40.50.300">
    <property type="entry name" value="P-loop containing nucleotide triphosphate hydrolases"/>
    <property type="match status" value="1"/>
</dbReference>
<evidence type="ECO:0000256" key="4">
    <source>
        <dbReference type="ARBA" id="ARBA00023242"/>
    </source>
</evidence>
<keyword evidence="10" id="KW-1185">Reference proteome</keyword>
<evidence type="ECO:0000313" key="9">
    <source>
        <dbReference type="EMBL" id="CAG2232892.1"/>
    </source>
</evidence>
<dbReference type="GO" id="GO:0005694">
    <property type="term" value="C:chromosome"/>
    <property type="evidence" value="ECO:0007669"/>
    <property type="project" value="TreeGrafter"/>
</dbReference>
<dbReference type="InterPro" id="IPR027417">
    <property type="entry name" value="P-loop_NTPase"/>
</dbReference>
<organism evidence="9 10">
    <name type="scientific">Mytilus edulis</name>
    <name type="common">Blue mussel</name>
    <dbReference type="NCBI Taxonomy" id="6550"/>
    <lineage>
        <taxon>Eukaryota</taxon>
        <taxon>Metazoa</taxon>
        <taxon>Spiralia</taxon>
        <taxon>Lophotrochozoa</taxon>
        <taxon>Mollusca</taxon>
        <taxon>Bivalvia</taxon>
        <taxon>Autobranchia</taxon>
        <taxon>Pteriomorphia</taxon>
        <taxon>Mytilida</taxon>
        <taxon>Mytiloidea</taxon>
        <taxon>Mytilidae</taxon>
        <taxon>Mytilinae</taxon>
        <taxon>Mytilus</taxon>
    </lineage>
</organism>
<reference evidence="9" key="1">
    <citation type="submission" date="2021-03" db="EMBL/GenBank/DDBJ databases">
        <authorList>
            <person name="Bekaert M."/>
        </authorList>
    </citation>
    <scope>NUCLEOTIDE SEQUENCE</scope>
</reference>
<evidence type="ECO:0000259" key="8">
    <source>
        <dbReference type="PROSITE" id="PS51194"/>
    </source>
</evidence>
<evidence type="ECO:0000313" key="10">
    <source>
        <dbReference type="Proteomes" id="UP000683360"/>
    </source>
</evidence>
<proteinExistence type="inferred from homology"/>
<comment type="catalytic activity">
    <reaction evidence="5">
        <text>Couples ATP hydrolysis with the unwinding of duplex DNA by translocating in the 3'-5' direction.</text>
        <dbReference type="EC" id="5.6.2.4"/>
    </reaction>
</comment>
<accession>A0A8S3THF2</accession>
<evidence type="ECO:0000256" key="5">
    <source>
        <dbReference type="ARBA" id="ARBA00034617"/>
    </source>
</evidence>
<dbReference type="PANTHER" id="PTHR13710">
    <property type="entry name" value="DNA HELICASE RECQ FAMILY MEMBER"/>
    <property type="match status" value="1"/>
</dbReference>
<dbReference type="Proteomes" id="UP000683360">
    <property type="component" value="Unassembled WGS sequence"/>
</dbReference>
<keyword evidence="3" id="KW-0413">Isomerase</keyword>
<dbReference type="AlphaFoldDB" id="A0A8S3THF2"/>
<evidence type="ECO:0000256" key="7">
    <source>
        <dbReference type="ARBA" id="ARBA00044542"/>
    </source>
</evidence>
<evidence type="ECO:0000256" key="2">
    <source>
        <dbReference type="ARBA" id="ARBA00023125"/>
    </source>
</evidence>
<feature type="domain" description="Helicase C-terminal" evidence="8">
    <location>
        <begin position="56"/>
        <end position="244"/>
    </location>
</feature>
<dbReference type="EC" id="5.6.2.4" evidence="6"/>
<comment type="similarity">
    <text evidence="1">Belongs to the helicase family. RecQ subfamily.</text>
</comment>
<dbReference type="SMART" id="SM00490">
    <property type="entry name" value="HELICc"/>
    <property type="match status" value="1"/>
</dbReference>
<dbReference type="GO" id="GO:0000724">
    <property type="term" value="P:double-strand break repair via homologous recombination"/>
    <property type="evidence" value="ECO:0007669"/>
    <property type="project" value="TreeGrafter"/>
</dbReference>
<dbReference type="GO" id="GO:0009378">
    <property type="term" value="F:four-way junction helicase activity"/>
    <property type="evidence" value="ECO:0007669"/>
    <property type="project" value="TreeGrafter"/>
</dbReference>